<dbReference type="PANTHER" id="PTHR46566">
    <property type="entry name" value="1-PHOSPHOFRUCTOKINASE-RELATED"/>
    <property type="match status" value="1"/>
</dbReference>
<evidence type="ECO:0000256" key="1">
    <source>
        <dbReference type="ARBA" id="ARBA00005380"/>
    </source>
</evidence>
<comment type="function">
    <text evidence="8">Catalyzes the ATP-dependent phosphorylation of fructose-l-phosphate to fructose-l,6-bisphosphate.</text>
</comment>
<keyword evidence="2 7" id="KW-0808">Transferase</keyword>
<dbReference type="EC" id="2.7.1.144" evidence="7"/>
<keyword evidence="3 7" id="KW-0547">Nucleotide-binding</keyword>
<dbReference type="Proteomes" id="UP000182762">
    <property type="component" value="Unassembled WGS sequence"/>
</dbReference>
<evidence type="ECO:0000256" key="5">
    <source>
        <dbReference type="ARBA" id="ARBA00022840"/>
    </source>
</evidence>
<feature type="domain" description="Carbohydrate kinase PfkB" evidence="9">
    <location>
        <begin position="8"/>
        <end position="282"/>
    </location>
</feature>
<dbReference type="GeneID" id="93711423"/>
<comment type="caution">
    <text evidence="10">The sequence shown here is derived from an EMBL/GenBank/DDBJ whole genome shotgun (WGS) entry which is preliminary data.</text>
</comment>
<dbReference type="InterPro" id="IPR011611">
    <property type="entry name" value="PfkB_dom"/>
</dbReference>
<dbReference type="CDD" id="cd01164">
    <property type="entry name" value="FruK_PfkB_like"/>
    <property type="match status" value="1"/>
</dbReference>
<organism evidence="10 11">
    <name type="scientific">Priestia endophytica DSM 13796</name>
    <dbReference type="NCBI Taxonomy" id="1121089"/>
    <lineage>
        <taxon>Bacteria</taxon>
        <taxon>Bacillati</taxon>
        <taxon>Bacillota</taxon>
        <taxon>Bacilli</taxon>
        <taxon>Bacillales</taxon>
        <taxon>Bacillaceae</taxon>
        <taxon>Priestia</taxon>
    </lineage>
</organism>
<dbReference type="Gene3D" id="3.40.1190.20">
    <property type="match status" value="1"/>
</dbReference>
<keyword evidence="11" id="KW-1185">Reference proteome</keyword>
<dbReference type="SUPFAM" id="SSF53613">
    <property type="entry name" value="Ribokinase-like"/>
    <property type="match status" value="1"/>
</dbReference>
<evidence type="ECO:0000256" key="3">
    <source>
        <dbReference type="ARBA" id="ARBA00022741"/>
    </source>
</evidence>
<dbReference type="PANTHER" id="PTHR46566:SF1">
    <property type="entry name" value="1-PHOSPHOFRUCTOKINASE"/>
    <property type="match status" value="1"/>
</dbReference>
<name>A0A1I6AJB3_9BACI</name>
<evidence type="ECO:0000313" key="10">
    <source>
        <dbReference type="EMBL" id="SFQ68577.1"/>
    </source>
</evidence>
<dbReference type="NCBIfam" id="TIGR03828">
    <property type="entry name" value="pfkB"/>
    <property type="match status" value="1"/>
</dbReference>
<dbReference type="NCBIfam" id="TIGR03168">
    <property type="entry name" value="1-PFK"/>
    <property type="match status" value="1"/>
</dbReference>
<evidence type="ECO:0000256" key="8">
    <source>
        <dbReference type="RuleBase" id="RU369061"/>
    </source>
</evidence>
<keyword evidence="7" id="KW-0423">Lactose metabolism</keyword>
<keyword evidence="4 8" id="KW-0418">Kinase</keyword>
<dbReference type="InterPro" id="IPR029056">
    <property type="entry name" value="Ribokinase-like"/>
</dbReference>
<sequence>MIYTCTLNPSVDYVVHVKEFDLGGLNRTSFDTKHPGGKGINVSRVLHRLGLESTALGYTGGFTGQYIKDILEHEGTKTAFVEVNEDTRINIKLKADEETEINGQGPTLTEENLQALYQQFSSLEEGDFVVLAGSIPSSAPKDIYVTLTKLAREKGARVVVDTSGKDLLDIVKEGPFFIKPNHHELGELFDVSIQTAEEAVPYARKLMDMGAENVIVSMAGQGSLLVTKDNVYRANVPKGELKNSVGAGDSLVAGFLASYVKDGDFAKALQVGAATGSATAFSIELCTKDHMESLLPQIHVTGMDE</sequence>
<dbReference type="InterPro" id="IPR002173">
    <property type="entry name" value="Carboh/pur_kinase_PfkB_CS"/>
</dbReference>
<evidence type="ECO:0000313" key="11">
    <source>
        <dbReference type="Proteomes" id="UP000182762"/>
    </source>
</evidence>
<dbReference type="RefSeq" id="WP_061805462.1">
    <property type="nucleotide sequence ID" value="NZ_FOXX01000006.1"/>
</dbReference>
<accession>A0A1I6AJB3</accession>
<dbReference type="InterPro" id="IPR022463">
    <property type="entry name" value="1-PFruKinase"/>
</dbReference>
<dbReference type="Pfam" id="PF00294">
    <property type="entry name" value="PfkB"/>
    <property type="match status" value="1"/>
</dbReference>
<dbReference type="PROSITE" id="PS00583">
    <property type="entry name" value="PFKB_KINASES_1"/>
    <property type="match status" value="1"/>
</dbReference>
<evidence type="ECO:0000256" key="6">
    <source>
        <dbReference type="ARBA" id="ARBA00047745"/>
    </source>
</evidence>
<comment type="similarity">
    <text evidence="1">Belongs to the carbohydrate kinase pfkB family.</text>
</comment>
<comment type="catalytic activity">
    <reaction evidence="7">
        <text>D-tagatofuranose 6-phosphate + ATP = D-tagatofuranose 1,6-bisphosphate + ADP + H(+)</text>
        <dbReference type="Rhea" id="RHEA:12420"/>
        <dbReference type="ChEBI" id="CHEBI:15378"/>
        <dbReference type="ChEBI" id="CHEBI:30616"/>
        <dbReference type="ChEBI" id="CHEBI:58694"/>
        <dbReference type="ChEBI" id="CHEBI:58695"/>
        <dbReference type="ChEBI" id="CHEBI:456216"/>
        <dbReference type="EC" id="2.7.1.144"/>
    </reaction>
</comment>
<reference evidence="10 11" key="1">
    <citation type="submission" date="2016-10" db="EMBL/GenBank/DDBJ databases">
        <authorList>
            <person name="Varghese N."/>
            <person name="Submissions S."/>
        </authorList>
    </citation>
    <scope>NUCLEOTIDE SEQUENCE [LARGE SCALE GENOMIC DNA]</scope>
    <source>
        <strain evidence="10 11">DSM 13796</strain>
    </source>
</reference>
<evidence type="ECO:0000256" key="4">
    <source>
        <dbReference type="ARBA" id="ARBA00022777"/>
    </source>
</evidence>
<proteinExistence type="inferred from homology"/>
<protein>
    <recommendedName>
        <fullName evidence="7">Tagatose-6-phosphate kinase</fullName>
        <ecNumber evidence="7">2.7.1.144</ecNumber>
    </recommendedName>
</protein>
<dbReference type="PROSITE" id="PS00584">
    <property type="entry name" value="PFKB_KINASES_2"/>
    <property type="match status" value="1"/>
</dbReference>
<dbReference type="InterPro" id="IPR017583">
    <property type="entry name" value="Tagatose/fructose_Pkinase"/>
</dbReference>
<evidence type="ECO:0000256" key="7">
    <source>
        <dbReference type="PIRNR" id="PIRNR000535"/>
    </source>
</evidence>
<evidence type="ECO:0000259" key="9">
    <source>
        <dbReference type="Pfam" id="PF00294"/>
    </source>
</evidence>
<comment type="similarity">
    <text evidence="7">Belongs to the carbohydrate kinase PfkB family. LacC subfamily.</text>
</comment>
<dbReference type="EMBL" id="FOXX01000006">
    <property type="protein sequence ID" value="SFQ68577.1"/>
    <property type="molecule type" value="Genomic_DNA"/>
</dbReference>
<evidence type="ECO:0000256" key="2">
    <source>
        <dbReference type="ARBA" id="ARBA00022679"/>
    </source>
</evidence>
<dbReference type="PIRSF" id="PIRSF000535">
    <property type="entry name" value="1PFK/6PFK/LacC"/>
    <property type="match status" value="1"/>
</dbReference>
<keyword evidence="5 7" id="KW-0067">ATP-binding</keyword>
<gene>
    <name evidence="10" type="ORF">SAMN02745910_02792</name>
</gene>
<comment type="pathway">
    <text evidence="7">Carbohydrate metabolism; D-tagatose 6-phosphate degradation; D-glyceraldehyde 3-phosphate and glycerone phosphate from D-tagatose 6-phosphate: step 1/2.</text>
</comment>
<comment type="catalytic activity">
    <reaction evidence="6 8">
        <text>beta-D-fructose 1-phosphate + ATP = beta-D-fructose 1,6-bisphosphate + ADP + H(+)</text>
        <dbReference type="Rhea" id="RHEA:14213"/>
        <dbReference type="ChEBI" id="CHEBI:15378"/>
        <dbReference type="ChEBI" id="CHEBI:30616"/>
        <dbReference type="ChEBI" id="CHEBI:32966"/>
        <dbReference type="ChEBI" id="CHEBI:138881"/>
        <dbReference type="ChEBI" id="CHEBI:456216"/>
        <dbReference type="EC" id="2.7.1.56"/>
    </reaction>
</comment>